<name>A0A0D0I4N1_9BACT</name>
<sequence length="738" mass="82330">MNKNIIKVCSIAFAASFLASCSDSFLEEKKDNNNVNKEVYNDFTGAQLRVNSIYGECLPNPSSVSGWNNNCTGLASDIQAKATEEYCGMSGSSEQSFVNPLYELDALTGNVVPDYFTNEQKHLSNVWGRIRNINDVIAGLEGCTLSESQKNQLLGQAYFFRAWCYYQLVKWYGGVPIIKEVQETSPSSFTPRSSAKDCFSFIISDLDTSAKLLTDATTHGGWSGENWGRVTSGTALALKGRVMVLWASPMFNRANDQQRWKDAYEAIKESLPVLNACGYDLYTGTNDVNASAFATIFGQTKNCEDVFVTLFNTEDPMQSGEAGDKGKNNYWENNIRPANTNNRTGGMEPSAMIVDMFPMADGKLPSSASTYNKLEKSSFEYDRNYPFMNRDPRFYRTFAFPGVRWAYNGDASQGGVNNNPQDGANYALWNYVWYTNQDDAGNVESGEAYGADNLLKNKKGLYVRKRTSDYDLGSSLYVYNSGYSRGAFARSASPFIEIRYAEVLLNYAEAACGAGHMDVAVEQLQKIRSRVGYTAENNYGLPANLASDQATCMSAVLLERQIELAYEGKRFDDMRRWMLYDGGATKVAGAPDTWTLTGWGGNTCQWLGFTPLNGQRRERMEFRVADKYGVGGTTYESDPLIKAGVSRCQPIDLRKPLATQQEQLKTWYQENLVRKDNKGDGRDSYHQDLTISYRAKYYFLGFSLGAMNRNDARLKQTIGWSDNRGGTGTFDPLAETSK</sequence>
<feature type="domain" description="SusD-like N-terminal" evidence="8">
    <location>
        <begin position="82"/>
        <end position="217"/>
    </location>
</feature>
<keyword evidence="4" id="KW-0472">Membrane</keyword>
<gene>
    <name evidence="9" type="ORF">ST44_08645</name>
</gene>
<feature type="domain" description="RagB/SusD" evidence="7">
    <location>
        <begin position="325"/>
        <end position="720"/>
    </location>
</feature>
<evidence type="ECO:0000313" key="9">
    <source>
        <dbReference type="EMBL" id="KIP61822.1"/>
    </source>
</evidence>
<dbReference type="InterPro" id="IPR012944">
    <property type="entry name" value="SusD_RagB_dom"/>
</dbReference>
<dbReference type="InterPro" id="IPR033985">
    <property type="entry name" value="SusD-like_N"/>
</dbReference>
<reference evidence="9 10" key="1">
    <citation type="submission" date="2015-01" db="EMBL/GenBank/DDBJ databases">
        <title>Comparative genomics of non-oral Prevotella species.</title>
        <authorList>
            <person name="Accetto T."/>
            <person name="Nograsek B."/>
            <person name="Avgustin G."/>
        </authorList>
    </citation>
    <scope>NUCLEOTIDE SEQUENCE [LARGE SCALE GENOMIC DNA]</scope>
    <source>
        <strain evidence="9 10">P5-119</strain>
    </source>
</reference>
<proteinExistence type="inferred from homology"/>
<evidence type="ECO:0000313" key="10">
    <source>
        <dbReference type="Proteomes" id="UP000032046"/>
    </source>
</evidence>
<dbReference type="GO" id="GO:0009279">
    <property type="term" value="C:cell outer membrane"/>
    <property type="evidence" value="ECO:0007669"/>
    <property type="project" value="UniProtKB-SubCell"/>
</dbReference>
<accession>A0A0D0I4N1</accession>
<feature type="chain" id="PRO_5002224007" evidence="6">
    <location>
        <begin position="20"/>
        <end position="738"/>
    </location>
</feature>
<dbReference type="RefSeq" id="WP_042519536.1">
    <property type="nucleotide sequence ID" value="NZ_JALFDM010000015.1"/>
</dbReference>
<dbReference type="Pfam" id="PF07980">
    <property type="entry name" value="SusD_RagB"/>
    <property type="match status" value="1"/>
</dbReference>
<dbReference type="InterPro" id="IPR011990">
    <property type="entry name" value="TPR-like_helical_dom_sf"/>
</dbReference>
<feature type="signal peptide" evidence="6">
    <location>
        <begin position="1"/>
        <end position="19"/>
    </location>
</feature>
<keyword evidence="5" id="KW-0998">Cell outer membrane</keyword>
<evidence type="ECO:0000256" key="4">
    <source>
        <dbReference type="ARBA" id="ARBA00023136"/>
    </source>
</evidence>
<dbReference type="AlphaFoldDB" id="A0A0D0I4N1"/>
<evidence type="ECO:0000259" key="8">
    <source>
        <dbReference type="Pfam" id="PF14322"/>
    </source>
</evidence>
<dbReference type="EMBL" id="JXQK01000062">
    <property type="protein sequence ID" value="KIP61822.1"/>
    <property type="molecule type" value="Genomic_DNA"/>
</dbReference>
<evidence type="ECO:0000256" key="2">
    <source>
        <dbReference type="ARBA" id="ARBA00006275"/>
    </source>
</evidence>
<evidence type="ECO:0000259" key="7">
    <source>
        <dbReference type="Pfam" id="PF07980"/>
    </source>
</evidence>
<dbReference type="STRING" id="1602171.ST44_08645"/>
<protein>
    <submittedName>
        <fullName evidence="9">Contig62, whole genome shotgun sequence</fullName>
    </submittedName>
</protein>
<dbReference type="Pfam" id="PF14322">
    <property type="entry name" value="SusD-like_3"/>
    <property type="match status" value="1"/>
</dbReference>
<dbReference type="Gene3D" id="1.25.40.390">
    <property type="match status" value="1"/>
</dbReference>
<dbReference type="Proteomes" id="UP000032046">
    <property type="component" value="Unassembled WGS sequence"/>
</dbReference>
<organism evidence="9 10">
    <name type="scientific">Prevotella pectinovora</name>
    <dbReference type="NCBI Taxonomy" id="1602169"/>
    <lineage>
        <taxon>Bacteria</taxon>
        <taxon>Pseudomonadati</taxon>
        <taxon>Bacteroidota</taxon>
        <taxon>Bacteroidia</taxon>
        <taxon>Bacteroidales</taxon>
        <taxon>Prevotellaceae</taxon>
        <taxon>Prevotella</taxon>
    </lineage>
</organism>
<evidence type="ECO:0000256" key="6">
    <source>
        <dbReference type="SAM" id="SignalP"/>
    </source>
</evidence>
<keyword evidence="10" id="KW-1185">Reference proteome</keyword>
<comment type="similarity">
    <text evidence="2">Belongs to the SusD family.</text>
</comment>
<evidence type="ECO:0000256" key="1">
    <source>
        <dbReference type="ARBA" id="ARBA00004442"/>
    </source>
</evidence>
<keyword evidence="3 6" id="KW-0732">Signal</keyword>
<comment type="subcellular location">
    <subcellularLocation>
        <location evidence="1">Cell outer membrane</location>
    </subcellularLocation>
</comment>
<evidence type="ECO:0000256" key="5">
    <source>
        <dbReference type="ARBA" id="ARBA00023237"/>
    </source>
</evidence>
<dbReference type="SUPFAM" id="SSF48452">
    <property type="entry name" value="TPR-like"/>
    <property type="match status" value="1"/>
</dbReference>
<dbReference type="PROSITE" id="PS51257">
    <property type="entry name" value="PROKAR_LIPOPROTEIN"/>
    <property type="match status" value="1"/>
</dbReference>
<evidence type="ECO:0000256" key="3">
    <source>
        <dbReference type="ARBA" id="ARBA00022729"/>
    </source>
</evidence>
<comment type="caution">
    <text evidence="9">The sequence shown here is derived from an EMBL/GenBank/DDBJ whole genome shotgun (WGS) entry which is preliminary data.</text>
</comment>